<evidence type="ECO:0000256" key="12">
    <source>
        <dbReference type="RuleBase" id="RU003357"/>
    </source>
</evidence>
<dbReference type="SUPFAM" id="SSF56935">
    <property type="entry name" value="Porins"/>
    <property type="match status" value="1"/>
</dbReference>
<dbReference type="AlphaFoldDB" id="A0A031JW04"/>
<evidence type="ECO:0000313" key="18">
    <source>
        <dbReference type="Proteomes" id="UP000024329"/>
    </source>
</evidence>
<comment type="subcellular location">
    <subcellularLocation>
        <location evidence="1 11">Cell outer membrane</location>
        <topology evidence="1 11">Multi-pass membrane protein</topology>
    </subcellularLocation>
</comment>
<evidence type="ECO:0000313" key="17">
    <source>
        <dbReference type="EMBL" id="EZP81125.1"/>
    </source>
</evidence>
<dbReference type="PANTHER" id="PTHR32552">
    <property type="entry name" value="FERRICHROME IRON RECEPTOR-RELATED"/>
    <property type="match status" value="1"/>
</dbReference>
<evidence type="ECO:0000259" key="14">
    <source>
        <dbReference type="Pfam" id="PF00593"/>
    </source>
</evidence>
<dbReference type="OrthoDB" id="7177879at2"/>
<evidence type="ECO:0000256" key="4">
    <source>
        <dbReference type="ARBA" id="ARBA00022496"/>
    </source>
</evidence>
<dbReference type="eggNOG" id="COG4774">
    <property type="taxonomic scope" value="Bacteria"/>
</dbReference>
<gene>
    <name evidence="16" type="ORF">BES08_24995</name>
    <name evidence="17" type="ORF">BV97_02786</name>
</gene>
<dbReference type="RefSeq" id="WP_008833253.1">
    <property type="nucleotide sequence ID" value="NZ_CP017076.1"/>
</dbReference>
<dbReference type="Proteomes" id="UP000094626">
    <property type="component" value="Plasmid pSA1"/>
</dbReference>
<feature type="signal peptide" evidence="13">
    <location>
        <begin position="1"/>
        <end position="24"/>
    </location>
</feature>
<dbReference type="InterPro" id="IPR012910">
    <property type="entry name" value="Plug_dom"/>
</dbReference>
<accession>A0A031JW04</accession>
<evidence type="ECO:0000256" key="10">
    <source>
        <dbReference type="ARBA" id="ARBA00023237"/>
    </source>
</evidence>
<dbReference type="EMBL" id="CP017076">
    <property type="protein sequence ID" value="AOR79994.1"/>
    <property type="molecule type" value="Genomic_DNA"/>
</dbReference>
<evidence type="ECO:0000256" key="13">
    <source>
        <dbReference type="SAM" id="SignalP"/>
    </source>
</evidence>
<reference evidence="19" key="3">
    <citation type="journal article" date="2017" name="J. Biotechnol.">
        <title>Complete genome sequence of Novosphingobium resinovorum SA1, a versatile xenobiotic-degrading bacterium capable of utilizing sulfanilic acid.</title>
        <authorList>
            <person name="Hegedus B."/>
            <person name="Kos P.B."/>
            <person name="Balint B."/>
            <person name="Maroti G."/>
            <person name="Gan H.M."/>
            <person name="Perei K."/>
            <person name="Rakhely G."/>
        </authorList>
    </citation>
    <scope>NUCLEOTIDE SEQUENCE [LARGE SCALE GENOMIC DNA]</scope>
    <source>
        <strain evidence="19">SA1</strain>
    </source>
</reference>
<dbReference type="GO" id="GO:0006826">
    <property type="term" value="P:iron ion transport"/>
    <property type="evidence" value="ECO:0007669"/>
    <property type="project" value="UniProtKB-KW"/>
</dbReference>
<dbReference type="GO" id="GO:0009279">
    <property type="term" value="C:cell outer membrane"/>
    <property type="evidence" value="ECO:0007669"/>
    <property type="project" value="UniProtKB-SubCell"/>
</dbReference>
<protein>
    <submittedName>
        <fullName evidence="17">TonB-dependent receptor</fullName>
    </submittedName>
</protein>
<evidence type="ECO:0000313" key="19">
    <source>
        <dbReference type="Proteomes" id="UP000094626"/>
    </source>
</evidence>
<evidence type="ECO:0000256" key="9">
    <source>
        <dbReference type="ARBA" id="ARBA00023136"/>
    </source>
</evidence>
<geneLocation type="plasmid" evidence="16 19">
    <name>pSA1</name>
</geneLocation>
<keyword evidence="8 12" id="KW-0798">TonB box</keyword>
<feature type="domain" description="TonB-dependent receptor-like beta-barrel" evidence="14">
    <location>
        <begin position="336"/>
        <end position="737"/>
    </location>
</feature>
<evidence type="ECO:0000256" key="7">
    <source>
        <dbReference type="ARBA" id="ARBA00023065"/>
    </source>
</evidence>
<dbReference type="PANTHER" id="PTHR32552:SF81">
    <property type="entry name" value="TONB-DEPENDENT OUTER MEMBRANE RECEPTOR"/>
    <property type="match status" value="1"/>
</dbReference>
<dbReference type="EMBL" id="JFYZ01000013">
    <property type="protein sequence ID" value="EZP81125.1"/>
    <property type="molecule type" value="Genomic_DNA"/>
</dbReference>
<feature type="chain" id="PRO_5014496910" evidence="13">
    <location>
        <begin position="25"/>
        <end position="777"/>
    </location>
</feature>
<keyword evidence="13" id="KW-0732">Signal</keyword>
<comment type="similarity">
    <text evidence="11 12">Belongs to the TonB-dependent receptor family.</text>
</comment>
<keyword evidence="2 11" id="KW-0813">Transport</keyword>
<dbReference type="Pfam" id="PF07715">
    <property type="entry name" value="Plug"/>
    <property type="match status" value="1"/>
</dbReference>
<dbReference type="InterPro" id="IPR036942">
    <property type="entry name" value="Beta-barrel_TonB_sf"/>
</dbReference>
<organism evidence="17 18">
    <name type="scientific">Novosphingobium resinovorum</name>
    <dbReference type="NCBI Taxonomy" id="158500"/>
    <lineage>
        <taxon>Bacteria</taxon>
        <taxon>Pseudomonadati</taxon>
        <taxon>Pseudomonadota</taxon>
        <taxon>Alphaproteobacteria</taxon>
        <taxon>Sphingomonadales</taxon>
        <taxon>Sphingomonadaceae</taxon>
        <taxon>Novosphingobium</taxon>
    </lineage>
</organism>
<dbReference type="InterPro" id="IPR000531">
    <property type="entry name" value="Beta-barrel_TonB"/>
</dbReference>
<reference evidence="17 18" key="1">
    <citation type="submission" date="2014-03" db="EMBL/GenBank/DDBJ databases">
        <title>Whole genome sequence of Novosphingobium resinovorum KF1.</title>
        <authorList>
            <person name="Gan H.M."/>
            <person name="Gan H.Y."/>
            <person name="Chew T.H."/>
            <person name="Savka M.A."/>
        </authorList>
    </citation>
    <scope>NUCLEOTIDE SEQUENCE [LARGE SCALE GENOMIC DNA]</scope>
    <source>
        <strain evidence="17 18">KF1</strain>
    </source>
</reference>
<keyword evidence="5 11" id="KW-0812">Transmembrane</keyword>
<dbReference type="KEGG" id="nre:BES08_24995"/>
<evidence type="ECO:0000256" key="1">
    <source>
        <dbReference type="ARBA" id="ARBA00004571"/>
    </source>
</evidence>
<dbReference type="Pfam" id="PF00593">
    <property type="entry name" value="TonB_dep_Rec_b-barrel"/>
    <property type="match status" value="1"/>
</dbReference>
<evidence type="ECO:0000256" key="6">
    <source>
        <dbReference type="ARBA" id="ARBA00023004"/>
    </source>
</evidence>
<sequence>MTCRSLSALLLASTVLAIAAPAQAQSDTAAQSLDQPGGDIVVTARRREESAQTVPVSVTAFNSEMLREKAVVSTQDLTYTTPGLNVAPQTSRDTPSIVIRGQRRATAGAAAPSVVTYFADVPLPNEGSIVPTFDIGSIQVLKGPQGTLFGRNTTGGALLLYPVAPDYDFAGYGQVTLGSYNETTFEGAVNVPIVADRVALRVAGQIARRDGYTKNHGNGGDLDDRHNDAFRASLLIEPVDGLKNTTVFDWYRARENGTGTVLNGVYPNPAVSGGGTARTAANRPYFDCGVAGCDIDIALAEQQAAGVRDVSTSIDPYSNRTFWGVANTSELEVGKVTFKNIFGYRRSKVAAARDMDGTYLALYDGVSNTDVEQVSNEFQILGSLLNDRLDWIVGAFYLKSDPTGVNGSVTYSAVIPGKTFTYNENYNSSTSKALFGQVGYAFGGFAEGLRFNGGFRYTWDKSSGCSVAALDTADRIGPDACATQGGKTGSESSKAPTWTVGFDYKVNDDLFLYITNRRGYRSAGYNQSGMSSYFDGFETFQPEKVTDYEAGIKSSWEIGGVKGRFNIAAYTSKYNNIQRSIFPGADFDGDGNSANDPSSLIINAAKATIKGTEFDFSVTPVGGFTLSGFGAYTDAKYDEYDAPAAFIPLLGNNPVNNKFSYTPKWTIGGGARYATYLGNFAEMVFNANWFHSAKVWYVERPLDTNGIQKAYDTVNLKLDFNNIEDRGIDLGFFVRNLFDVTYAAAGGVVTPSVTSTTLVYNEPRVFGAQLRMSFGKR</sequence>
<keyword evidence="9 11" id="KW-0472">Membrane</keyword>
<evidence type="ECO:0000256" key="5">
    <source>
        <dbReference type="ARBA" id="ARBA00022692"/>
    </source>
</evidence>
<evidence type="ECO:0000256" key="2">
    <source>
        <dbReference type="ARBA" id="ARBA00022448"/>
    </source>
</evidence>
<dbReference type="Proteomes" id="UP000024329">
    <property type="component" value="Unassembled WGS sequence"/>
</dbReference>
<keyword evidence="3 11" id="KW-1134">Transmembrane beta strand</keyword>
<evidence type="ECO:0000259" key="15">
    <source>
        <dbReference type="Pfam" id="PF07715"/>
    </source>
</evidence>
<keyword evidence="6" id="KW-0408">Iron</keyword>
<dbReference type="PATRIC" id="fig|158500.4.peg.2850"/>
<keyword evidence="4" id="KW-0410">Iron transport</keyword>
<dbReference type="PROSITE" id="PS52016">
    <property type="entry name" value="TONB_DEPENDENT_REC_3"/>
    <property type="match status" value="1"/>
</dbReference>
<keyword evidence="16" id="KW-0614">Plasmid</keyword>
<feature type="domain" description="TonB-dependent receptor plug" evidence="15">
    <location>
        <begin position="51"/>
        <end position="157"/>
    </location>
</feature>
<keyword evidence="10 11" id="KW-0998">Cell outer membrane</keyword>
<proteinExistence type="inferred from homology"/>
<reference evidence="16" key="2">
    <citation type="submission" date="2016-08" db="EMBL/GenBank/DDBJ databases">
        <authorList>
            <person name="Seilhamer J.J."/>
        </authorList>
    </citation>
    <scope>NUCLEOTIDE SEQUENCE [LARGE SCALE GENOMIC DNA]</scope>
    <source>
        <strain evidence="16">SA1</strain>
        <plasmid evidence="16">pSA1</plasmid>
    </source>
</reference>
<dbReference type="Gene3D" id="2.40.170.20">
    <property type="entry name" value="TonB-dependent receptor, beta-barrel domain"/>
    <property type="match status" value="1"/>
</dbReference>
<name>A0A031JW04_9SPHN</name>
<keyword evidence="19" id="KW-1185">Reference proteome</keyword>
<dbReference type="InterPro" id="IPR039426">
    <property type="entry name" value="TonB-dep_rcpt-like"/>
</dbReference>
<evidence type="ECO:0000313" key="16">
    <source>
        <dbReference type="EMBL" id="AOR79994.1"/>
    </source>
</evidence>
<keyword evidence="17" id="KW-0675">Receptor</keyword>
<evidence type="ECO:0000256" key="3">
    <source>
        <dbReference type="ARBA" id="ARBA00022452"/>
    </source>
</evidence>
<keyword evidence="7" id="KW-0406">Ion transport</keyword>
<evidence type="ECO:0000256" key="8">
    <source>
        <dbReference type="ARBA" id="ARBA00023077"/>
    </source>
</evidence>
<evidence type="ECO:0000256" key="11">
    <source>
        <dbReference type="PROSITE-ProRule" id="PRU01360"/>
    </source>
</evidence>